<organism evidence="5 6">
    <name type="scientific">Aporhodopirellula rubra</name>
    <dbReference type="NCBI Taxonomy" id="980271"/>
    <lineage>
        <taxon>Bacteria</taxon>
        <taxon>Pseudomonadati</taxon>
        <taxon>Planctomycetota</taxon>
        <taxon>Planctomycetia</taxon>
        <taxon>Pirellulales</taxon>
        <taxon>Pirellulaceae</taxon>
        <taxon>Aporhodopirellula</taxon>
    </lineage>
</organism>
<feature type="domain" description="DUF4964" evidence="2">
    <location>
        <begin position="27"/>
        <end position="93"/>
    </location>
</feature>
<dbReference type="InterPro" id="IPR032515">
    <property type="entry name" value="DUF4964"/>
</dbReference>
<proteinExistence type="predicted"/>
<evidence type="ECO:0000256" key="1">
    <source>
        <dbReference type="SAM" id="SignalP"/>
    </source>
</evidence>
<dbReference type="PANTHER" id="PTHR31987">
    <property type="entry name" value="GLUTAMINASE A-RELATED"/>
    <property type="match status" value="1"/>
</dbReference>
<dbReference type="PANTHER" id="PTHR31987:SF1">
    <property type="entry name" value="GLUTAMINASE A"/>
    <property type="match status" value="1"/>
</dbReference>
<dbReference type="InterPro" id="IPR008928">
    <property type="entry name" value="6-hairpin_glycosidase_sf"/>
</dbReference>
<dbReference type="GO" id="GO:0005975">
    <property type="term" value="P:carbohydrate metabolic process"/>
    <property type="evidence" value="ECO:0007669"/>
    <property type="project" value="InterPro"/>
</dbReference>
<dbReference type="Pfam" id="PF16335">
    <property type="entry name" value="GtaA_6_Hairpin"/>
    <property type="match status" value="1"/>
</dbReference>
<dbReference type="InterPro" id="IPR033433">
    <property type="entry name" value="GtaA_N"/>
</dbReference>
<accession>A0A7W5H510</accession>
<dbReference type="SUPFAM" id="SSF49785">
    <property type="entry name" value="Galactose-binding domain-like"/>
    <property type="match status" value="1"/>
</dbReference>
<dbReference type="Proteomes" id="UP000536179">
    <property type="component" value="Unassembled WGS sequence"/>
</dbReference>
<dbReference type="InterPro" id="IPR008979">
    <property type="entry name" value="Galactose-bd-like_sf"/>
</dbReference>
<evidence type="ECO:0000259" key="3">
    <source>
        <dbReference type="Pfam" id="PF16335"/>
    </source>
</evidence>
<keyword evidence="6" id="KW-1185">Reference proteome</keyword>
<dbReference type="InterPro" id="IPR052743">
    <property type="entry name" value="Glutaminase_GtaA"/>
</dbReference>
<evidence type="ECO:0000313" key="6">
    <source>
        <dbReference type="Proteomes" id="UP000536179"/>
    </source>
</evidence>
<reference evidence="5 6" key="1">
    <citation type="submission" date="2020-08" db="EMBL/GenBank/DDBJ databases">
        <title>Genomic Encyclopedia of Type Strains, Phase III (KMG-III): the genomes of soil and plant-associated and newly described type strains.</title>
        <authorList>
            <person name="Whitman W."/>
        </authorList>
    </citation>
    <scope>NUCLEOTIDE SEQUENCE [LARGE SCALE GENOMIC DNA]</scope>
    <source>
        <strain evidence="5 6">CECT 8075</strain>
    </source>
</reference>
<protein>
    <recommendedName>
        <fullName evidence="7">Glutaminase</fullName>
    </recommendedName>
</protein>
<dbReference type="Pfam" id="PF16334">
    <property type="entry name" value="DUF4964"/>
    <property type="match status" value="1"/>
</dbReference>
<dbReference type="RefSeq" id="WP_184304017.1">
    <property type="nucleotide sequence ID" value="NZ_JACHXU010000005.1"/>
</dbReference>
<feature type="domain" description="Glutaminase A N-terminal" evidence="4">
    <location>
        <begin position="109"/>
        <end position="337"/>
    </location>
</feature>
<dbReference type="Pfam" id="PF17168">
    <property type="entry name" value="DUF5127"/>
    <property type="match status" value="1"/>
</dbReference>
<dbReference type="SUPFAM" id="SSF48208">
    <property type="entry name" value="Six-hairpin glycosidases"/>
    <property type="match status" value="1"/>
</dbReference>
<feature type="signal peptide" evidence="1">
    <location>
        <begin position="1"/>
        <end position="20"/>
    </location>
</feature>
<dbReference type="Gene3D" id="2.60.120.260">
    <property type="entry name" value="Galactose-binding domain-like"/>
    <property type="match status" value="1"/>
</dbReference>
<feature type="chain" id="PRO_5031095446" description="Glutaminase" evidence="1">
    <location>
        <begin position="21"/>
        <end position="860"/>
    </location>
</feature>
<dbReference type="EMBL" id="JACHXU010000005">
    <property type="protein sequence ID" value="MBB3205929.1"/>
    <property type="molecule type" value="Genomic_DNA"/>
</dbReference>
<sequence length="860" mass="96092">MNCKLLITTVLLCITQLAFLPDGYCDDATETTKPNDFRPPAVPLVACDPYFSVWSQADNLWETKTTHWTGKPHRLAAIIRIDGTPYRLMGAEPQTIVAMEQKSVEVRPTQTIYQFACEQVAVELTFTTPSLPDDILILSRPTTYVDCKVTSIDQKQHDAEFYFDAGGELTTNTLEQTVSGSTPTIAGVSALKIGTDSQHVLGRSGDDLRIDWGYLYLAADSRFQARTTFGNAKSLRHCFGQSGVEALNNVTQTFPVKAGEVVASLAMSLGSVADQPVACHALIAYDDLYSIEFMKKRLRPYWRKDGWEADDLITAAVNEHDELIKRCVEFDRELLSDLTIAGGKEYADIASLAYRQCLAAGKFVADDNGQPLQFCKENHSNGCIATSDVFYPMMPQFLLFGPSMTKSVLVPFMEYAASDRWKFPYAPHDLGTYPKANGQRYGGGENSEDGQMPVEESGNLLALFGALAKMEGNADFAEIYWPQLSSWANYLKEKGFDPDNQLCTDDFAGHMAHNVNLSAKAIVGLGSYAMLCEMRGLHDESKEYDTIAKQYARQWIATARDGDHFVLAFDRKGTWSQKYNLVWDRILGLGLFPDEVLETEMAFYRKTQNEYGLPLDSRSDYTKLDWVLWTATLTQKREDFDALMMPVHKFLSATPQRTPMTDWYFTSTAVKVGFDARPVVGGVFLKLLYDSAIWNKHAQRDKTKAEGWAPMPVAPETITLVPTSEKTQTLYHYVTTEPSGEWYADDYSTSDWKQARGGLGTESPSTTKWATPEIWVRRIVDINTPVPEKVALRIWHDEDASVYINGQHVITLGGYTTGYEVYEIPSSSLKQGKNTVAIYVRQSTGGQFIDVGFDALVASN</sequence>
<feature type="domain" description="Glutaminase A central" evidence="3">
    <location>
        <begin position="343"/>
        <end position="687"/>
    </location>
</feature>
<name>A0A7W5H510_9BACT</name>
<dbReference type="InterPro" id="IPR032514">
    <property type="entry name" value="GtaA_central"/>
</dbReference>
<evidence type="ECO:0000259" key="4">
    <source>
        <dbReference type="Pfam" id="PF17168"/>
    </source>
</evidence>
<comment type="caution">
    <text evidence="5">The sequence shown here is derived from an EMBL/GenBank/DDBJ whole genome shotgun (WGS) entry which is preliminary data.</text>
</comment>
<evidence type="ECO:0000313" key="5">
    <source>
        <dbReference type="EMBL" id="MBB3205929.1"/>
    </source>
</evidence>
<evidence type="ECO:0000259" key="2">
    <source>
        <dbReference type="Pfam" id="PF16334"/>
    </source>
</evidence>
<evidence type="ECO:0008006" key="7">
    <source>
        <dbReference type="Google" id="ProtNLM"/>
    </source>
</evidence>
<keyword evidence="1" id="KW-0732">Signal</keyword>
<dbReference type="AlphaFoldDB" id="A0A7W5H510"/>
<gene>
    <name evidence="5" type="ORF">FHS27_001737</name>
</gene>